<evidence type="ECO:0000256" key="6">
    <source>
        <dbReference type="ARBA" id="ARBA00023136"/>
    </source>
</evidence>
<gene>
    <name evidence="8" type="ORF">VNO80_10020</name>
</gene>
<reference evidence="8 9" key="1">
    <citation type="submission" date="2024-01" db="EMBL/GenBank/DDBJ databases">
        <title>The genomes of 5 underutilized Papilionoideae crops provide insights into root nodulation and disease resistanc.</title>
        <authorList>
            <person name="Jiang F."/>
        </authorList>
    </citation>
    <scope>NUCLEOTIDE SEQUENCE [LARGE SCALE GENOMIC DNA]</scope>
    <source>
        <strain evidence="8">JINMINGXINNONG_FW02</strain>
        <tissue evidence="8">Leaves</tissue>
    </source>
</reference>
<comment type="subunit">
    <text evidence="7">Component of the dolichol-phosphate mannose (DPM) synthase complex.</text>
</comment>
<evidence type="ECO:0000256" key="5">
    <source>
        <dbReference type="ARBA" id="ARBA00022989"/>
    </source>
</evidence>
<organism evidence="8 9">
    <name type="scientific">Phaseolus coccineus</name>
    <name type="common">Scarlet runner bean</name>
    <name type="synonym">Phaseolus multiflorus</name>
    <dbReference type="NCBI Taxonomy" id="3886"/>
    <lineage>
        <taxon>Eukaryota</taxon>
        <taxon>Viridiplantae</taxon>
        <taxon>Streptophyta</taxon>
        <taxon>Embryophyta</taxon>
        <taxon>Tracheophyta</taxon>
        <taxon>Spermatophyta</taxon>
        <taxon>Magnoliopsida</taxon>
        <taxon>eudicotyledons</taxon>
        <taxon>Gunneridae</taxon>
        <taxon>Pentapetalae</taxon>
        <taxon>rosids</taxon>
        <taxon>fabids</taxon>
        <taxon>Fabales</taxon>
        <taxon>Fabaceae</taxon>
        <taxon>Papilionoideae</taxon>
        <taxon>50 kb inversion clade</taxon>
        <taxon>NPAAA clade</taxon>
        <taxon>indigoferoid/millettioid clade</taxon>
        <taxon>Phaseoleae</taxon>
        <taxon>Phaseolus</taxon>
    </lineage>
</organism>
<comment type="caution">
    <text evidence="7">Lacks conserved residue(s) required for the propagation of feature annotation.</text>
</comment>
<dbReference type="InterPro" id="IPR013174">
    <property type="entry name" value="DPM3"/>
</dbReference>
<evidence type="ECO:0000256" key="4">
    <source>
        <dbReference type="ARBA" id="ARBA00022824"/>
    </source>
</evidence>
<comment type="caution">
    <text evidence="8">The sequence shown here is derived from an EMBL/GenBank/DDBJ whole genome shotgun (WGS) entry which is preliminary data.</text>
</comment>
<comment type="similarity">
    <text evidence="2 7">Belongs to the DPM3 family.</text>
</comment>
<dbReference type="PANTHER" id="PTHR16433">
    <property type="entry name" value="DOLICHOL-PHOSPHATE MANNOSYLTRANSFERASE SUBUNIT 3"/>
    <property type="match status" value="1"/>
</dbReference>
<evidence type="ECO:0000256" key="2">
    <source>
        <dbReference type="ARBA" id="ARBA00010430"/>
    </source>
</evidence>
<dbReference type="Pfam" id="PF08285">
    <property type="entry name" value="DPM3"/>
    <property type="match status" value="1"/>
</dbReference>
<keyword evidence="4 7" id="KW-0256">Endoplasmic reticulum</keyword>
<keyword evidence="9" id="KW-1185">Reference proteome</keyword>
<comment type="subcellular location">
    <subcellularLocation>
        <location evidence="1 7">Endoplasmic reticulum membrane</location>
        <topology evidence="1 7">Multi-pass membrane protein</topology>
    </subcellularLocation>
</comment>
<feature type="transmembrane region" description="Helical" evidence="7">
    <location>
        <begin position="35"/>
        <end position="56"/>
    </location>
</feature>
<keyword evidence="3 7" id="KW-0812">Transmembrane</keyword>
<dbReference type="GO" id="GO:0006506">
    <property type="term" value="P:GPI anchor biosynthetic process"/>
    <property type="evidence" value="ECO:0007669"/>
    <property type="project" value="TreeGrafter"/>
</dbReference>
<dbReference type="GO" id="GO:0005789">
    <property type="term" value="C:endoplasmic reticulum membrane"/>
    <property type="evidence" value="ECO:0007669"/>
    <property type="project" value="UniProtKB-SubCell"/>
</dbReference>
<proteinExistence type="inferred from homology"/>
<evidence type="ECO:0000313" key="9">
    <source>
        <dbReference type="Proteomes" id="UP001374584"/>
    </source>
</evidence>
<comment type="function">
    <text evidence="7">Stabilizer subunit of the dolichol-phosphate mannose (DPM) synthase complex; tethers catalytic subunit to the ER.</text>
</comment>
<dbReference type="AlphaFoldDB" id="A0AAN9RJ21"/>
<comment type="pathway">
    <text evidence="7">Protein modification; protein glycosylation.</text>
</comment>
<evidence type="ECO:0000256" key="3">
    <source>
        <dbReference type="ARBA" id="ARBA00022692"/>
    </source>
</evidence>
<evidence type="ECO:0000256" key="1">
    <source>
        <dbReference type="ARBA" id="ARBA00004477"/>
    </source>
</evidence>
<dbReference type="Proteomes" id="UP001374584">
    <property type="component" value="Unassembled WGS sequence"/>
</dbReference>
<dbReference type="EMBL" id="JAYMYR010000004">
    <property type="protein sequence ID" value="KAK7367998.1"/>
    <property type="molecule type" value="Genomic_DNA"/>
</dbReference>
<dbReference type="GO" id="GO:0033185">
    <property type="term" value="C:dolichol-phosphate-mannose synthase complex"/>
    <property type="evidence" value="ECO:0007669"/>
    <property type="project" value="TreeGrafter"/>
</dbReference>
<evidence type="ECO:0000313" key="8">
    <source>
        <dbReference type="EMBL" id="KAK7367998.1"/>
    </source>
</evidence>
<dbReference type="PANTHER" id="PTHR16433:SF0">
    <property type="entry name" value="DOLICHOL-PHOSPHATE MANNOSYLTRANSFERASE SUBUNIT 3"/>
    <property type="match status" value="1"/>
</dbReference>
<keyword evidence="5 7" id="KW-1133">Transmembrane helix</keyword>
<keyword evidence="6 7" id="KW-0472">Membrane</keyword>
<accession>A0AAN9RJ21</accession>
<evidence type="ECO:0000256" key="7">
    <source>
        <dbReference type="RuleBase" id="RU365085"/>
    </source>
</evidence>
<name>A0AAN9RJ21_PHACN</name>
<protein>
    <recommendedName>
        <fullName evidence="7">Dolichol-phosphate mannosyltransferase subunit 3</fullName>
    </recommendedName>
</protein>
<sequence>MVDQRMKRIDDIQGGAKLLAPYTLRSTNNNCDHELPIYFVVSLGCYGVLMVGVGLMNFPTCSQEAILLQKDIVEAKEYLKQQGVYLTLD</sequence>